<comment type="catalytic activity">
    <reaction evidence="6">
        <text>3-phosphoshikimate + phosphoenolpyruvate = 5-O-(1-carboxyvinyl)-3-phosphoshikimate + phosphate</text>
        <dbReference type="Rhea" id="RHEA:21256"/>
        <dbReference type="ChEBI" id="CHEBI:43474"/>
        <dbReference type="ChEBI" id="CHEBI:57701"/>
        <dbReference type="ChEBI" id="CHEBI:58702"/>
        <dbReference type="ChEBI" id="CHEBI:145989"/>
        <dbReference type="EC" id="2.5.1.19"/>
    </reaction>
    <physiologicalReaction direction="left-to-right" evidence="6">
        <dbReference type="Rhea" id="RHEA:21257"/>
    </physiologicalReaction>
</comment>
<dbReference type="InterPro" id="IPR023193">
    <property type="entry name" value="EPSP_synthase_CS"/>
</dbReference>
<proteinExistence type="inferred from homology"/>
<feature type="binding site" evidence="7">
    <location>
        <position position="340"/>
    </location>
    <ligand>
        <name>phosphoenolpyruvate</name>
        <dbReference type="ChEBI" id="CHEBI:58702"/>
    </ligand>
</feature>
<keyword evidence="3 7" id="KW-0028">Amino-acid biosynthesis</keyword>
<dbReference type="HAMAP" id="MF_00210">
    <property type="entry name" value="EPSP_synth"/>
    <property type="match status" value="1"/>
</dbReference>
<dbReference type="CDD" id="cd01556">
    <property type="entry name" value="EPSP_synthase"/>
    <property type="match status" value="1"/>
</dbReference>
<dbReference type="InterPro" id="IPR001986">
    <property type="entry name" value="Enolpyruvate_Tfrase_dom"/>
</dbReference>
<protein>
    <recommendedName>
        <fullName evidence="7">3-phosphoshikimate 1-carboxyvinyltransferase</fullName>
        <ecNumber evidence="7">2.5.1.19</ecNumber>
    </recommendedName>
    <alternativeName>
        <fullName evidence="7">5-enolpyruvylshikimate-3-phosphate synthase</fullName>
        <shortName evidence="7">EPSP synthase</shortName>
        <shortName evidence="7">EPSPS</shortName>
    </alternativeName>
</protein>
<feature type="binding site" evidence="7">
    <location>
        <position position="336"/>
    </location>
    <ligand>
        <name>3-phosphoshikimate</name>
        <dbReference type="ChEBI" id="CHEBI:145989"/>
    </ligand>
</feature>
<gene>
    <name evidence="7 9" type="primary">aroA</name>
    <name evidence="9" type="ORF">J5A65_08480</name>
</gene>
<keyword evidence="5 7" id="KW-0057">Aromatic amino acid biosynthesis</keyword>
<feature type="domain" description="Enolpyruvate transferase" evidence="8">
    <location>
        <begin position="10"/>
        <end position="416"/>
    </location>
</feature>
<feature type="binding site" evidence="7">
    <location>
        <position position="23"/>
    </location>
    <ligand>
        <name>3-phosphoshikimate</name>
        <dbReference type="ChEBI" id="CHEBI:145989"/>
    </ligand>
</feature>
<dbReference type="Gene3D" id="3.65.10.10">
    <property type="entry name" value="Enolpyruvate transferase domain"/>
    <property type="match status" value="2"/>
</dbReference>
<evidence type="ECO:0000256" key="5">
    <source>
        <dbReference type="ARBA" id="ARBA00023141"/>
    </source>
</evidence>
<dbReference type="RefSeq" id="WP_212321112.1">
    <property type="nucleotide sequence ID" value="NZ_AP024463.1"/>
</dbReference>
<feature type="binding site" evidence="7">
    <location>
        <position position="122"/>
    </location>
    <ligand>
        <name>phosphoenolpyruvate</name>
        <dbReference type="ChEBI" id="CHEBI:58702"/>
    </ligand>
</feature>
<keyword evidence="10" id="KW-1185">Reference proteome</keyword>
<feature type="binding site" evidence="7">
    <location>
        <position position="28"/>
    </location>
    <ligand>
        <name>3-phosphoshikimate</name>
        <dbReference type="ChEBI" id="CHEBI:145989"/>
    </ligand>
</feature>
<feature type="binding site" evidence="7">
    <location>
        <position position="194"/>
    </location>
    <ligand>
        <name>3-phosphoshikimate</name>
        <dbReference type="ChEBI" id="CHEBI:145989"/>
    </ligand>
</feature>
<dbReference type="EMBL" id="CP072384">
    <property type="protein sequence ID" value="QUC07005.1"/>
    <property type="molecule type" value="Genomic_DNA"/>
</dbReference>
<evidence type="ECO:0000256" key="1">
    <source>
        <dbReference type="ARBA" id="ARBA00004811"/>
    </source>
</evidence>
<dbReference type="InterPro" id="IPR006264">
    <property type="entry name" value="EPSP_synthase"/>
</dbReference>
<dbReference type="Proteomes" id="UP000678513">
    <property type="component" value="Chromosome"/>
</dbReference>
<accession>A0ABX7Y2A2</accession>
<dbReference type="Pfam" id="PF00275">
    <property type="entry name" value="EPSP_synthase"/>
    <property type="match status" value="1"/>
</dbReference>
<evidence type="ECO:0000256" key="2">
    <source>
        <dbReference type="ARBA" id="ARBA00009948"/>
    </source>
</evidence>
<comment type="caution">
    <text evidence="7">Lacks conserved residue(s) required for the propagation of feature annotation.</text>
</comment>
<dbReference type="PANTHER" id="PTHR21090">
    <property type="entry name" value="AROM/DEHYDROQUINATE SYNTHASE"/>
    <property type="match status" value="1"/>
</dbReference>
<evidence type="ECO:0000256" key="3">
    <source>
        <dbReference type="ARBA" id="ARBA00022605"/>
    </source>
</evidence>
<feature type="binding site" evidence="7">
    <location>
        <position position="165"/>
    </location>
    <ligand>
        <name>3-phosphoshikimate</name>
        <dbReference type="ChEBI" id="CHEBI:145989"/>
    </ligand>
</feature>
<evidence type="ECO:0000313" key="10">
    <source>
        <dbReference type="Proteomes" id="UP000678513"/>
    </source>
</evidence>
<comment type="function">
    <text evidence="7">Catalyzes the transfer of the enolpyruvyl moiety of phosphoenolpyruvate (PEP) to the 5-hydroxyl of shikimate-3-phosphate (S3P) to produce enolpyruvyl shikimate-3-phosphate and inorganic phosphate.</text>
</comment>
<feature type="binding site" evidence="7">
    <location>
        <position position="309"/>
    </location>
    <ligand>
        <name>3-phosphoshikimate</name>
        <dbReference type="ChEBI" id="CHEBI:145989"/>
    </ligand>
</feature>
<feature type="binding site" evidence="7">
    <location>
        <position position="166"/>
    </location>
    <ligand>
        <name>3-phosphoshikimate</name>
        <dbReference type="ChEBI" id="CHEBI:145989"/>
    </ligand>
</feature>
<comment type="pathway">
    <text evidence="1 7">Metabolic intermediate biosynthesis; chorismate biosynthesis; chorismate from D-erythrose 4-phosphate and phosphoenolpyruvate: step 6/7.</text>
</comment>
<comment type="subunit">
    <text evidence="7">Monomer.</text>
</comment>
<evidence type="ECO:0000256" key="7">
    <source>
        <dbReference type="HAMAP-Rule" id="MF_00210"/>
    </source>
</evidence>
<dbReference type="InterPro" id="IPR013792">
    <property type="entry name" value="RNA3'P_cycl/enolpyr_Trfase_a/b"/>
</dbReference>
<sequence length="423" mass="44367">MTGFRLKTVQAAVRGTAEVPGSKSETNRALVLSALAEAPSTVSGVLDSRDCALMMDALRGLGVTIDTPSAGTLRIQPPAGFRGVPDGIDCGLAGTVMRFAPPLAALADAPTRFFGDAQATKRPMLGLLDGLRQLGAKIDANSLPFTLSPGPFDDDAEVAVDSSASSQFISGMLMIGARLPSGLRLRHTGLSVPSRPHIAMTIDMLRARGVHVDEPDSSSWRIHPGPIRALDLRIEPDLTNAAAFLAAGAVTGGTVTVPGWPSSSLQPGAQFLNVAERMGCVIVQHDDEVTVTGPSRLQGVDVDLHGASELTPVVTALASVAEGKTRIRGVAHIRGHETDRLAALTAELEKLGVAVTEHHDGLEITGGLGFQGPVELTAHADHRMAHFAAIVALVRPETSIDDISCVSKTMPDFPQRWEQLVSL</sequence>
<name>A0ABX7Y2A2_9ACTN</name>
<comment type="similarity">
    <text evidence="2 7">Belongs to the EPSP synthase family.</text>
</comment>
<dbReference type="PIRSF" id="PIRSF000505">
    <property type="entry name" value="EPSPS"/>
    <property type="match status" value="1"/>
</dbReference>
<evidence type="ECO:0000313" key="9">
    <source>
        <dbReference type="EMBL" id="QUC07005.1"/>
    </source>
</evidence>
<feature type="binding site" evidence="7">
    <location>
        <position position="24"/>
    </location>
    <ligand>
        <name>3-phosphoshikimate</name>
        <dbReference type="ChEBI" id="CHEBI:145989"/>
    </ligand>
</feature>
<dbReference type="EC" id="2.5.1.19" evidence="7"/>
<comment type="subcellular location">
    <subcellularLocation>
        <location evidence="7">Cytoplasm</location>
    </subcellularLocation>
</comment>
<dbReference type="PANTHER" id="PTHR21090:SF5">
    <property type="entry name" value="PENTAFUNCTIONAL AROM POLYPEPTIDE"/>
    <property type="match status" value="1"/>
</dbReference>
<dbReference type="InterPro" id="IPR036968">
    <property type="entry name" value="Enolpyruvate_Tfrase_sf"/>
</dbReference>
<keyword evidence="7" id="KW-0963">Cytoplasm</keyword>
<feature type="active site" description="Proton acceptor" evidence="7">
    <location>
        <position position="309"/>
    </location>
</feature>
<feature type="binding site" evidence="7">
    <location>
        <position position="383"/>
    </location>
    <ligand>
        <name>phosphoenolpyruvate</name>
        <dbReference type="ChEBI" id="CHEBI:58702"/>
    </ligand>
</feature>
<feature type="binding site" evidence="7">
    <location>
        <position position="94"/>
    </location>
    <ligand>
        <name>phosphoenolpyruvate</name>
        <dbReference type="ChEBI" id="CHEBI:58702"/>
    </ligand>
</feature>
<keyword evidence="4 7" id="KW-0808">Transferase</keyword>
<evidence type="ECO:0000259" key="8">
    <source>
        <dbReference type="Pfam" id="PF00275"/>
    </source>
</evidence>
<evidence type="ECO:0000256" key="6">
    <source>
        <dbReference type="ARBA" id="ARBA00044633"/>
    </source>
</evidence>
<dbReference type="GO" id="GO:0003866">
    <property type="term" value="F:3-phosphoshikimate 1-carboxyvinyltransferase activity"/>
    <property type="evidence" value="ECO:0007669"/>
    <property type="project" value="UniProtKB-EC"/>
</dbReference>
<dbReference type="PROSITE" id="PS00885">
    <property type="entry name" value="EPSP_SYNTHASE_2"/>
    <property type="match status" value="1"/>
</dbReference>
<dbReference type="SUPFAM" id="SSF55205">
    <property type="entry name" value="EPT/RTPC-like"/>
    <property type="match status" value="1"/>
</dbReference>
<reference evidence="9 10" key="1">
    <citation type="submission" date="2021-03" db="EMBL/GenBank/DDBJ databases">
        <title>Human Oral Microbial Genomes.</title>
        <authorList>
            <person name="Johnston C.D."/>
            <person name="Chen T."/>
            <person name="Dewhirst F.E."/>
        </authorList>
    </citation>
    <scope>NUCLEOTIDE SEQUENCE [LARGE SCALE GENOMIC DNA]</scope>
    <source>
        <strain evidence="9 10">DSMZ 100122</strain>
    </source>
</reference>
<feature type="binding site" evidence="7">
    <location>
        <position position="23"/>
    </location>
    <ligand>
        <name>phosphoenolpyruvate</name>
        <dbReference type="ChEBI" id="CHEBI:58702"/>
    </ligand>
</feature>
<evidence type="ECO:0000256" key="4">
    <source>
        <dbReference type="ARBA" id="ARBA00022679"/>
    </source>
</evidence>
<feature type="binding site" evidence="7">
    <location>
        <position position="408"/>
    </location>
    <ligand>
        <name>phosphoenolpyruvate</name>
        <dbReference type="ChEBI" id="CHEBI:58702"/>
    </ligand>
</feature>
<organism evidence="9 10">
    <name type="scientific">Arachnia rubra</name>
    <dbReference type="NCBI Taxonomy" id="1547448"/>
    <lineage>
        <taxon>Bacteria</taxon>
        <taxon>Bacillati</taxon>
        <taxon>Actinomycetota</taxon>
        <taxon>Actinomycetes</taxon>
        <taxon>Propionibacteriales</taxon>
        <taxon>Propionibacteriaceae</taxon>
        <taxon>Arachnia</taxon>
    </lineage>
</organism>
<feature type="binding site" evidence="7">
    <location>
        <position position="167"/>
    </location>
    <ligand>
        <name>phosphoenolpyruvate</name>
        <dbReference type="ChEBI" id="CHEBI:58702"/>
    </ligand>
</feature>
<dbReference type="NCBIfam" id="TIGR01356">
    <property type="entry name" value="aroA"/>
    <property type="match status" value="1"/>
</dbReference>
<dbReference type="PROSITE" id="PS00104">
    <property type="entry name" value="EPSP_SYNTHASE_1"/>
    <property type="match status" value="1"/>
</dbReference>
<feature type="binding site" evidence="7">
    <location>
        <position position="167"/>
    </location>
    <ligand>
        <name>3-phosphoshikimate</name>
        <dbReference type="ChEBI" id="CHEBI:145989"/>
    </ligand>
</feature>